<dbReference type="Pfam" id="PF01545">
    <property type="entry name" value="Cation_efflux"/>
    <property type="match status" value="1"/>
</dbReference>
<keyword evidence="12" id="KW-1133">Transmembrane helix</keyword>
<evidence type="ECO:0000256" key="20">
    <source>
        <dbReference type="ARBA" id="ARBA00048349"/>
    </source>
</evidence>
<evidence type="ECO:0000256" key="15">
    <source>
        <dbReference type="ARBA" id="ARBA00023136"/>
    </source>
</evidence>
<dbReference type="PANTHER" id="PTHR45755:SF1">
    <property type="entry name" value="PROTON-COUPLED ZINC ANTIPORTER SLC30A5"/>
    <property type="match status" value="1"/>
</dbReference>
<evidence type="ECO:0000256" key="9">
    <source>
        <dbReference type="ARBA" id="ARBA00022723"/>
    </source>
</evidence>
<keyword evidence="9" id="KW-0479">Metal-binding</keyword>
<keyword evidence="10" id="KW-0862">Zinc</keyword>
<dbReference type="FunFam" id="1.20.1510.10:FF:000014">
    <property type="entry name" value="Cation efflux protein/ zinc transporter"/>
    <property type="match status" value="1"/>
</dbReference>
<comment type="subcellular location">
    <subcellularLocation>
        <location evidence="3">Cytoplasmic vesicle</location>
        <location evidence="3">COPII-coated vesicle membrane</location>
        <topology evidence="3">Multi-pass membrane protein</topology>
    </subcellularLocation>
    <subcellularLocation>
        <location evidence="4">Cytoplasmic vesicle</location>
        <location evidence="4">Secretory vesicle membrane</location>
        <topology evidence="4">Multi-pass membrane protein</topology>
    </subcellularLocation>
    <subcellularLocation>
        <location evidence="2">Golgi apparatus</location>
        <location evidence="2">Golgi stack membrane</location>
        <topology evidence="2">Multi-pass membrane protein</topology>
    </subcellularLocation>
    <subcellularLocation>
        <location evidence="1">Golgi apparatus</location>
        <location evidence="1">trans-Golgi network membrane</location>
        <topology evidence="1">Multi-pass membrane protein</topology>
    </subcellularLocation>
</comment>
<dbReference type="STRING" id="158441.A0A226F0G3"/>
<dbReference type="GO" id="GO:0046872">
    <property type="term" value="F:metal ion binding"/>
    <property type="evidence" value="ECO:0007669"/>
    <property type="project" value="UniProtKB-KW"/>
</dbReference>
<comment type="catalytic activity">
    <reaction evidence="20">
        <text>Zn(2+)(in) + 2 H(+)(out) = Zn(2+)(out) + 2 H(+)(in)</text>
        <dbReference type="Rhea" id="RHEA:72627"/>
        <dbReference type="ChEBI" id="CHEBI:15378"/>
        <dbReference type="ChEBI" id="CHEBI:29105"/>
    </reaction>
</comment>
<dbReference type="OMA" id="ERHACHI"/>
<proteinExistence type="inferred from homology"/>
<dbReference type="OrthoDB" id="78669at2759"/>
<evidence type="ECO:0000256" key="16">
    <source>
        <dbReference type="ARBA" id="ARBA00038531"/>
    </source>
</evidence>
<evidence type="ECO:0000259" key="22">
    <source>
        <dbReference type="Pfam" id="PF01545"/>
    </source>
</evidence>
<evidence type="ECO:0000256" key="3">
    <source>
        <dbReference type="ARBA" id="ARBA00004557"/>
    </source>
</evidence>
<dbReference type="SUPFAM" id="SSF161111">
    <property type="entry name" value="Cation efflux protein transmembrane domain-like"/>
    <property type="match status" value="1"/>
</dbReference>
<evidence type="ECO:0000256" key="10">
    <source>
        <dbReference type="ARBA" id="ARBA00022833"/>
    </source>
</evidence>
<dbReference type="PANTHER" id="PTHR45755">
    <property type="match status" value="1"/>
</dbReference>
<name>A0A226F0G3_FOLCA</name>
<evidence type="ECO:0000256" key="13">
    <source>
        <dbReference type="ARBA" id="ARBA00023034"/>
    </source>
</evidence>
<dbReference type="GO" id="GO:0015297">
    <property type="term" value="F:antiporter activity"/>
    <property type="evidence" value="ECO:0007669"/>
    <property type="project" value="UniProtKB-KW"/>
</dbReference>
<feature type="region of interest" description="Disordered" evidence="21">
    <location>
        <begin position="1"/>
        <end position="21"/>
    </location>
</feature>
<dbReference type="GO" id="GO:0012507">
    <property type="term" value="C:ER to Golgi transport vesicle membrane"/>
    <property type="evidence" value="ECO:0007669"/>
    <property type="project" value="UniProtKB-SubCell"/>
</dbReference>
<comment type="similarity">
    <text evidence="5">Belongs to the cation diffusion facilitator (CDF) transporter (TC 2.A.4) family. SLC30A subfamily.</text>
</comment>
<keyword evidence="24" id="KW-1185">Reference proteome</keyword>
<keyword evidence="14" id="KW-0406">Ion transport</keyword>
<evidence type="ECO:0000256" key="14">
    <source>
        <dbReference type="ARBA" id="ARBA00023065"/>
    </source>
</evidence>
<comment type="subunit">
    <text evidence="16">Heterodimer with SLC30A6/ZNT6; form a functional zinc ion transmembrane transporter.</text>
</comment>
<keyword evidence="6" id="KW-0813">Transport</keyword>
<evidence type="ECO:0000256" key="11">
    <source>
        <dbReference type="ARBA" id="ARBA00022906"/>
    </source>
</evidence>
<dbReference type="InterPro" id="IPR045316">
    <property type="entry name" value="Msc2-like"/>
</dbReference>
<organism evidence="23 24">
    <name type="scientific">Folsomia candida</name>
    <name type="common">Springtail</name>
    <dbReference type="NCBI Taxonomy" id="158441"/>
    <lineage>
        <taxon>Eukaryota</taxon>
        <taxon>Metazoa</taxon>
        <taxon>Ecdysozoa</taxon>
        <taxon>Arthropoda</taxon>
        <taxon>Hexapoda</taxon>
        <taxon>Collembola</taxon>
        <taxon>Entomobryomorpha</taxon>
        <taxon>Isotomoidea</taxon>
        <taxon>Isotomidae</taxon>
        <taxon>Proisotominae</taxon>
        <taxon>Folsomia</taxon>
    </lineage>
</organism>
<dbReference type="Proteomes" id="UP000198287">
    <property type="component" value="Unassembled WGS sequence"/>
</dbReference>
<evidence type="ECO:0000256" key="17">
    <source>
        <dbReference type="ARBA" id="ARBA00040846"/>
    </source>
</evidence>
<dbReference type="InterPro" id="IPR058533">
    <property type="entry name" value="Cation_efflux_TM"/>
</dbReference>
<dbReference type="InterPro" id="IPR027469">
    <property type="entry name" value="Cation_efflux_TMD_sf"/>
</dbReference>
<keyword evidence="15" id="KW-0472">Membrane</keyword>
<reference evidence="23 24" key="1">
    <citation type="submission" date="2015-12" db="EMBL/GenBank/DDBJ databases">
        <title>The genome of Folsomia candida.</title>
        <authorList>
            <person name="Faddeeva A."/>
            <person name="Derks M.F."/>
            <person name="Anvar Y."/>
            <person name="Smit S."/>
            <person name="Van Straalen N."/>
            <person name="Roelofs D."/>
        </authorList>
    </citation>
    <scope>NUCLEOTIDE SEQUENCE [LARGE SCALE GENOMIC DNA]</scope>
    <source>
        <strain evidence="23 24">VU population</strain>
        <tissue evidence="23">Whole body</tissue>
    </source>
</reference>
<evidence type="ECO:0000313" key="23">
    <source>
        <dbReference type="EMBL" id="OXA63295.1"/>
    </source>
</evidence>
<evidence type="ECO:0000256" key="6">
    <source>
        <dbReference type="ARBA" id="ARBA00022448"/>
    </source>
</evidence>
<evidence type="ECO:0000256" key="5">
    <source>
        <dbReference type="ARBA" id="ARBA00008873"/>
    </source>
</evidence>
<evidence type="ECO:0000256" key="7">
    <source>
        <dbReference type="ARBA" id="ARBA00022449"/>
    </source>
</evidence>
<evidence type="ECO:0000256" key="18">
    <source>
        <dbReference type="ARBA" id="ARBA00042038"/>
    </source>
</evidence>
<evidence type="ECO:0000256" key="19">
    <source>
        <dbReference type="ARBA" id="ARBA00042217"/>
    </source>
</evidence>
<keyword evidence="11" id="KW-0864">Zinc transport</keyword>
<evidence type="ECO:0000256" key="12">
    <source>
        <dbReference type="ARBA" id="ARBA00022989"/>
    </source>
</evidence>
<sequence>MFSSGSVAIGSSSASKLPKYGGRPLDRSRRPWFISLLVAVKVCSSLAIFLLAEFLQKVAHSQVGGHHRNPSSSDHHGVPTEENIIRVQQEFNKQHEKTGLLLGRWGPIFQTLAFIQIISGLSYSFVQKPLSSAKKISITPGQWLRIFRHSMILILFWLTWISGLVLTGPLRTVFVSLHYDYTLAGIASGLFVAKSGPRLRGCFLFVAGLLVLLLFDDNSEVNDHHKNFGVEQSHVYLSKNSAGIMTFIVFLIFKLSFDALSRRLAVDVGGVKRLHAISTVTSGTILVILVLVDGFTGGTFISIWGNFFTLIFIVLFGFVLNYYIDAICIKRMDAWQVARIGTSACHLSAFFYSLAWITMDEVPNVAAIVAFLLIYFGTWSLTMSERASGGGTLIGFSTDGLPLFNFSSHLSGEGRVPLWKNCIRLAFSFYKQIQEDRMSRKIFYYFVLTVGFTTVEFLYGAITNSLGLISDGFHMLFDSMAIFIGLCASVMSRWKPSPSFPFGYGRIEILSGFLNAFFLLVVAGVIFVEAWARLFSPPSVDAHQTLTVSIIGLIVNLIGIYVFRNGTLDHTHVHDNANIRGVFTHVVADSIGSIGVIISSLLIKHFDLLVADPICSLVIATLIAKTALPLLKDTSRVLLLSVPSGLERNLQQVVLQLLAAEGVKGYKTLRFWTHSAPQFLAGSIHIQATMDANEQQILRYVNNLFSSIGFSHFTIQIEKDDFIARRSIDDLASITSKSITGIDIVGIGSDSFAPANNPNELPDIVVPSV</sequence>
<feature type="domain" description="Cation efflux protein transmembrane" evidence="22">
    <location>
        <begin position="442"/>
        <end position="639"/>
    </location>
</feature>
<keyword evidence="7" id="KW-0050">Antiport</keyword>
<protein>
    <recommendedName>
        <fullName evidence="17">Proton-coupled zinc antiporter SLC30A5</fullName>
    </recommendedName>
    <alternativeName>
        <fullName evidence="19">Solute carrier family 30 member 5</fullName>
    </alternativeName>
    <alternativeName>
        <fullName evidence="18">Zinc transporter 5</fullName>
    </alternativeName>
</protein>
<dbReference type="GO" id="GO:1904257">
    <property type="term" value="P:zinc ion import into Golgi lumen"/>
    <property type="evidence" value="ECO:0007669"/>
    <property type="project" value="TreeGrafter"/>
</dbReference>
<evidence type="ECO:0000256" key="2">
    <source>
        <dbReference type="ARBA" id="ARBA00004205"/>
    </source>
</evidence>
<dbReference type="Gene3D" id="1.20.1510.10">
    <property type="entry name" value="Cation efflux protein transmembrane domain"/>
    <property type="match status" value="1"/>
</dbReference>
<dbReference type="GO" id="GO:0032580">
    <property type="term" value="C:Golgi cisterna membrane"/>
    <property type="evidence" value="ECO:0007669"/>
    <property type="project" value="UniProtKB-SubCell"/>
</dbReference>
<evidence type="ECO:0000256" key="8">
    <source>
        <dbReference type="ARBA" id="ARBA00022692"/>
    </source>
</evidence>
<keyword evidence="8" id="KW-0812">Transmembrane</keyword>
<keyword evidence="13" id="KW-0333">Golgi apparatus</keyword>
<dbReference type="NCBIfam" id="TIGR01297">
    <property type="entry name" value="CDF"/>
    <property type="match status" value="1"/>
</dbReference>
<gene>
    <name evidence="23" type="ORF">Fcan01_02988</name>
</gene>
<dbReference type="AlphaFoldDB" id="A0A226F0G3"/>
<evidence type="ECO:0000256" key="4">
    <source>
        <dbReference type="ARBA" id="ARBA00004638"/>
    </source>
</evidence>
<feature type="compositionally biased region" description="Low complexity" evidence="21">
    <location>
        <begin position="1"/>
        <end position="15"/>
    </location>
</feature>
<dbReference type="GO" id="GO:0005385">
    <property type="term" value="F:zinc ion transmembrane transporter activity"/>
    <property type="evidence" value="ECO:0007669"/>
    <property type="project" value="InterPro"/>
</dbReference>
<dbReference type="InterPro" id="IPR002524">
    <property type="entry name" value="Cation_efflux"/>
</dbReference>
<accession>A0A226F0G3</accession>
<evidence type="ECO:0000256" key="1">
    <source>
        <dbReference type="ARBA" id="ARBA00004166"/>
    </source>
</evidence>
<dbReference type="EMBL" id="LNIX01000001">
    <property type="protein sequence ID" value="OXA63295.1"/>
    <property type="molecule type" value="Genomic_DNA"/>
</dbReference>
<comment type="caution">
    <text evidence="23">The sequence shown here is derived from an EMBL/GenBank/DDBJ whole genome shotgun (WGS) entry which is preliminary data.</text>
</comment>
<evidence type="ECO:0000313" key="24">
    <source>
        <dbReference type="Proteomes" id="UP000198287"/>
    </source>
</evidence>
<evidence type="ECO:0000256" key="21">
    <source>
        <dbReference type="SAM" id="MobiDB-lite"/>
    </source>
</evidence>
<dbReference type="GO" id="GO:0006882">
    <property type="term" value="P:intracellular zinc ion homeostasis"/>
    <property type="evidence" value="ECO:0007669"/>
    <property type="project" value="InterPro"/>
</dbReference>